<dbReference type="Pfam" id="PF02777">
    <property type="entry name" value="Sod_Fe_C"/>
    <property type="match status" value="1"/>
</dbReference>
<dbReference type="InterPro" id="IPR036314">
    <property type="entry name" value="SOD_C_sf"/>
</dbReference>
<dbReference type="SUPFAM" id="SSF46609">
    <property type="entry name" value="Fe,Mn superoxide dismutase (SOD), N-terminal domain"/>
    <property type="match status" value="1"/>
</dbReference>
<evidence type="ECO:0000256" key="10">
    <source>
        <dbReference type="ARBA" id="ARBA00023074"/>
    </source>
</evidence>
<keyword evidence="9" id="KW-0560">Oxidoreductase</keyword>
<dbReference type="Gene3D" id="3.55.40.20">
    <property type="entry name" value="Iron/manganese superoxide dismutase, C-terminal domain"/>
    <property type="match status" value="1"/>
</dbReference>
<comment type="subunit">
    <text evidence="5">Homotetramer.</text>
</comment>
<dbReference type="GO" id="GO:0004784">
    <property type="term" value="F:superoxide dismutase activity"/>
    <property type="evidence" value="ECO:0007669"/>
    <property type="project" value="UniProtKB-EC"/>
</dbReference>
<dbReference type="InterPro" id="IPR036324">
    <property type="entry name" value="Mn/Fe_SOD_N_sf"/>
</dbReference>
<evidence type="ECO:0000256" key="1">
    <source>
        <dbReference type="ARBA" id="ARBA00001936"/>
    </source>
</evidence>
<keyword evidence="8" id="KW-0479">Metal-binding</keyword>
<evidence type="ECO:0000256" key="5">
    <source>
        <dbReference type="ARBA" id="ARBA00011881"/>
    </source>
</evidence>
<dbReference type="Ensembl" id="ENSCMUT00000012789.2">
    <property type="protein sequence ID" value="ENSCMUP00000011888.2"/>
    <property type="gene ID" value="ENSCMUG00000007529.2"/>
</dbReference>
<dbReference type="InterPro" id="IPR019832">
    <property type="entry name" value="Mn/Fe_SOD_C"/>
</dbReference>
<evidence type="ECO:0000256" key="4">
    <source>
        <dbReference type="ARBA" id="ARBA00008714"/>
    </source>
</evidence>
<comment type="cofactor">
    <cofactor evidence="1">
        <name>Mn(2+)</name>
        <dbReference type="ChEBI" id="CHEBI:29035"/>
    </cofactor>
</comment>
<evidence type="ECO:0000256" key="6">
    <source>
        <dbReference type="ARBA" id="ARBA00012682"/>
    </source>
</evidence>
<protein>
    <recommendedName>
        <fullName evidence="7">Superoxide dismutase [Mn], mitochondrial</fullName>
        <ecNumber evidence="6">1.15.1.1</ecNumber>
    </recommendedName>
</protein>
<reference evidence="14" key="3">
    <citation type="submission" date="2025-09" db="UniProtKB">
        <authorList>
            <consortium name="Ensembl"/>
        </authorList>
    </citation>
    <scope>IDENTIFICATION</scope>
</reference>
<dbReference type="OMA" id="DSLINWD"/>
<keyword evidence="15" id="KW-1185">Reference proteome</keyword>
<keyword evidence="11" id="KW-0496">Mitochondrion</keyword>
<dbReference type="InterPro" id="IPR019831">
    <property type="entry name" value="Mn/Fe_SOD_N"/>
</dbReference>
<evidence type="ECO:0000313" key="14">
    <source>
        <dbReference type="Ensembl" id="ENSCMUP00000011888.2"/>
    </source>
</evidence>
<evidence type="ECO:0000256" key="2">
    <source>
        <dbReference type="ARBA" id="ARBA00002170"/>
    </source>
</evidence>
<dbReference type="InterPro" id="IPR001189">
    <property type="entry name" value="Mn/Fe_SOD"/>
</dbReference>
<dbReference type="Proteomes" id="UP000694553">
    <property type="component" value="Unassembled WGS sequence"/>
</dbReference>
<dbReference type="GO" id="GO:0030145">
    <property type="term" value="F:manganese ion binding"/>
    <property type="evidence" value="ECO:0007669"/>
    <property type="project" value="TreeGrafter"/>
</dbReference>
<evidence type="ECO:0000256" key="7">
    <source>
        <dbReference type="ARBA" id="ARBA00014518"/>
    </source>
</evidence>
<evidence type="ECO:0000256" key="11">
    <source>
        <dbReference type="ARBA" id="ARBA00023128"/>
    </source>
</evidence>
<comment type="catalytic activity">
    <reaction evidence="13">
        <text>2 superoxide + 2 H(+) = H2O2 + O2</text>
        <dbReference type="Rhea" id="RHEA:20696"/>
        <dbReference type="ChEBI" id="CHEBI:15378"/>
        <dbReference type="ChEBI" id="CHEBI:15379"/>
        <dbReference type="ChEBI" id="CHEBI:16240"/>
        <dbReference type="ChEBI" id="CHEBI:18421"/>
        <dbReference type="EC" id="1.15.1.1"/>
    </reaction>
</comment>
<proteinExistence type="inferred from homology"/>
<dbReference type="InterPro" id="IPR050265">
    <property type="entry name" value="Fe/Mn_Superoxide_Dismutase"/>
</dbReference>
<dbReference type="EC" id="1.15.1.1" evidence="6"/>
<dbReference type="FunFam" id="3.55.40.20:FF:000003">
    <property type="entry name" value="Superoxide dismutase [Mn], mitochondrial"/>
    <property type="match status" value="1"/>
</dbReference>
<reference evidence="15" key="1">
    <citation type="submission" date="2019-10" db="EMBL/GenBank/DDBJ databases">
        <title>Corvus moneduloides (New Caledonian crow) genome, bCorMon1, primary haplotype.</title>
        <authorList>
            <person name="Rutz C."/>
            <person name="Fungtammasan C."/>
            <person name="Mountcastle J."/>
            <person name="Formenti G."/>
            <person name="Chow W."/>
            <person name="Howe K."/>
            <person name="Steele M.P."/>
            <person name="Fernandes J."/>
            <person name="Gilbert M.T.P."/>
            <person name="Fedrigo O."/>
            <person name="Jarvis E.D."/>
            <person name="Gemmell N."/>
        </authorList>
    </citation>
    <scope>NUCLEOTIDE SEQUENCE [LARGE SCALE GENOMIC DNA]</scope>
</reference>
<name>A0A8C3DWR7_CORMO</name>
<dbReference type="PANTHER" id="PTHR11404">
    <property type="entry name" value="SUPEROXIDE DISMUTASE 2"/>
    <property type="match status" value="1"/>
</dbReference>
<keyword evidence="10" id="KW-0944">Nitration</keyword>
<evidence type="ECO:0000256" key="8">
    <source>
        <dbReference type="ARBA" id="ARBA00022723"/>
    </source>
</evidence>
<organism evidence="14 15">
    <name type="scientific">Corvus moneduloides</name>
    <name type="common">New Caledonian crow</name>
    <dbReference type="NCBI Taxonomy" id="1196302"/>
    <lineage>
        <taxon>Eukaryota</taxon>
        <taxon>Metazoa</taxon>
        <taxon>Chordata</taxon>
        <taxon>Craniata</taxon>
        <taxon>Vertebrata</taxon>
        <taxon>Euteleostomi</taxon>
        <taxon>Archelosauria</taxon>
        <taxon>Archosauria</taxon>
        <taxon>Dinosauria</taxon>
        <taxon>Saurischia</taxon>
        <taxon>Theropoda</taxon>
        <taxon>Coelurosauria</taxon>
        <taxon>Aves</taxon>
        <taxon>Neognathae</taxon>
        <taxon>Neoaves</taxon>
        <taxon>Telluraves</taxon>
        <taxon>Australaves</taxon>
        <taxon>Passeriformes</taxon>
        <taxon>Corvoidea</taxon>
        <taxon>Corvidae</taxon>
        <taxon>Corvus</taxon>
    </lineage>
</organism>
<comment type="function">
    <text evidence="2">Destroys superoxide anion radicals which are normally produced within the cells and which are toxic to biological systems.</text>
</comment>
<comment type="similarity">
    <text evidence="4">Belongs to the iron/manganese superoxide dismutase family.</text>
</comment>
<dbReference type="PRINTS" id="PR01703">
    <property type="entry name" value="MNSODISMTASE"/>
</dbReference>
<sequence>MEIGFLWLGYHPRSSAKLVAPFGCLVSRQKHTLPDLPYDYAALEPHINAEIMQLHHSKHHATYVNNLNVAEEKYKEALAKGDVTTQVSLQPALKFNGGGHINHTIFWTNLSPNGGGEPKGELMEAIKRDFGSFANFKEKLTAVSVGVQGSGWGWLGYNKEQGRLQIAACANQDPLQGTTGLIPLLGIDVWEHAYYLQYKNVRPDYLKAIWNVINWENVSSRYATCKKEKFTSGQMCFHGEAVTVIKEVNGIGIFTLHVGPLNISVFFN</sequence>
<dbReference type="Gene3D" id="1.10.287.990">
    <property type="entry name" value="Fe,Mn superoxide dismutase (SOD) domain"/>
    <property type="match status" value="1"/>
</dbReference>
<gene>
    <name evidence="14" type="primary">SOD2</name>
</gene>
<accession>A0A8C3DWR7</accession>
<keyword evidence="12" id="KW-0464">Manganese</keyword>
<evidence type="ECO:0000256" key="9">
    <source>
        <dbReference type="ARBA" id="ARBA00023002"/>
    </source>
</evidence>
<reference evidence="14" key="2">
    <citation type="submission" date="2025-08" db="UniProtKB">
        <authorList>
            <consortium name="Ensembl"/>
        </authorList>
    </citation>
    <scope>IDENTIFICATION</scope>
</reference>
<evidence type="ECO:0000256" key="12">
    <source>
        <dbReference type="ARBA" id="ARBA00023211"/>
    </source>
</evidence>
<dbReference type="GO" id="GO:0005759">
    <property type="term" value="C:mitochondrial matrix"/>
    <property type="evidence" value="ECO:0007669"/>
    <property type="project" value="UniProtKB-SubCell"/>
</dbReference>
<evidence type="ECO:0000313" key="15">
    <source>
        <dbReference type="Proteomes" id="UP000694553"/>
    </source>
</evidence>
<dbReference type="InterPro" id="IPR019833">
    <property type="entry name" value="Mn/Fe_SOD_BS"/>
</dbReference>
<dbReference type="FunFam" id="1.10.287.990:FF:000001">
    <property type="entry name" value="Superoxide dismutase"/>
    <property type="match status" value="1"/>
</dbReference>
<evidence type="ECO:0000256" key="3">
    <source>
        <dbReference type="ARBA" id="ARBA00004305"/>
    </source>
</evidence>
<dbReference type="PANTHER" id="PTHR11404:SF6">
    <property type="entry name" value="SUPEROXIDE DISMUTASE [MN], MITOCHONDRIAL"/>
    <property type="match status" value="1"/>
</dbReference>
<dbReference type="PROSITE" id="PS00088">
    <property type="entry name" value="SOD_MN"/>
    <property type="match status" value="1"/>
</dbReference>
<dbReference type="AlphaFoldDB" id="A0A8C3DWR7"/>
<comment type="subcellular location">
    <subcellularLocation>
        <location evidence="3">Mitochondrion matrix</location>
    </subcellularLocation>
</comment>
<evidence type="ECO:0000256" key="13">
    <source>
        <dbReference type="ARBA" id="ARBA00049204"/>
    </source>
</evidence>
<accession>A0A8U7MAQ7</accession>
<dbReference type="SUPFAM" id="SSF54719">
    <property type="entry name" value="Fe,Mn superoxide dismutase (SOD), C-terminal domain"/>
    <property type="match status" value="1"/>
</dbReference>
<dbReference type="Pfam" id="PF00081">
    <property type="entry name" value="Sod_Fe_N"/>
    <property type="match status" value="1"/>
</dbReference>